<dbReference type="InterPro" id="IPR005321">
    <property type="entry name" value="Peptidase_S58_DmpA"/>
</dbReference>
<dbReference type="InterPro" id="IPR016117">
    <property type="entry name" value="ArgJ-like_dom_sf"/>
</dbReference>
<dbReference type="CDD" id="cd02252">
    <property type="entry name" value="nylC_like"/>
    <property type="match status" value="1"/>
</dbReference>
<evidence type="ECO:0000313" key="3">
    <source>
        <dbReference type="Proteomes" id="UP000255517"/>
    </source>
</evidence>
<organism evidence="2 3">
    <name type="scientific">Peptoniphilus lacrimalis</name>
    <dbReference type="NCBI Taxonomy" id="33031"/>
    <lineage>
        <taxon>Bacteria</taxon>
        <taxon>Bacillati</taxon>
        <taxon>Bacillota</taxon>
        <taxon>Tissierellia</taxon>
        <taxon>Tissierellales</taxon>
        <taxon>Peptoniphilaceae</taxon>
        <taxon>Peptoniphilus</taxon>
    </lineage>
</organism>
<dbReference type="STRING" id="1122949.GCA_000378725_00531"/>
<dbReference type="EMBL" id="UGSZ01000001">
    <property type="protein sequence ID" value="SUB56717.1"/>
    <property type="molecule type" value="Genomic_DNA"/>
</dbReference>
<reference evidence="2 3" key="1">
    <citation type="submission" date="2018-06" db="EMBL/GenBank/DDBJ databases">
        <authorList>
            <consortium name="Pathogen Informatics"/>
            <person name="Doyle S."/>
        </authorList>
    </citation>
    <scope>NUCLEOTIDE SEQUENCE [LARGE SCALE GENOMIC DNA]</scope>
    <source>
        <strain evidence="2 3">NCTC13149</strain>
    </source>
</reference>
<proteinExistence type="inferred from homology"/>
<keyword evidence="2" id="KW-0645">Protease</keyword>
<keyword evidence="2" id="KW-0031">Aminopeptidase</keyword>
<gene>
    <name evidence="2" type="ORF">NCTC13149_00510</name>
</gene>
<evidence type="ECO:0000313" key="2">
    <source>
        <dbReference type="EMBL" id="SUB56717.1"/>
    </source>
</evidence>
<dbReference type="AlphaFoldDB" id="A0A379C530"/>
<evidence type="ECO:0000256" key="1">
    <source>
        <dbReference type="ARBA" id="ARBA00007068"/>
    </source>
</evidence>
<dbReference type="PANTHER" id="PTHR36512">
    <property type="entry name" value="D-AMINOPEPTIDASE"/>
    <property type="match status" value="1"/>
</dbReference>
<keyword evidence="2" id="KW-0378">Hydrolase</keyword>
<dbReference type="GO" id="GO:0004177">
    <property type="term" value="F:aminopeptidase activity"/>
    <property type="evidence" value="ECO:0007669"/>
    <property type="project" value="UniProtKB-KW"/>
</dbReference>
<dbReference type="Proteomes" id="UP000255517">
    <property type="component" value="Unassembled WGS sequence"/>
</dbReference>
<dbReference type="Pfam" id="PF03576">
    <property type="entry name" value="Peptidase_S58"/>
    <property type="match status" value="1"/>
</dbReference>
<protein>
    <submittedName>
        <fullName evidence="2">L-aminopeptidase/D-esterase</fullName>
    </submittedName>
</protein>
<dbReference type="OrthoDB" id="9808347at2"/>
<name>A0A379C530_9FIRM</name>
<dbReference type="Gene3D" id="3.60.70.12">
    <property type="entry name" value="L-amino peptidase D-ALA esterase/amidase"/>
    <property type="match status" value="1"/>
</dbReference>
<comment type="similarity">
    <text evidence="1">Belongs to the peptidase S58 family.</text>
</comment>
<dbReference type="SUPFAM" id="SSF56266">
    <property type="entry name" value="DmpA/ArgJ-like"/>
    <property type="match status" value="1"/>
</dbReference>
<dbReference type="RefSeq" id="WP_019034454.1">
    <property type="nucleotide sequence ID" value="NZ_UGSZ01000001.1"/>
</dbReference>
<accession>A0A379C530</accession>
<sequence length="322" mass="34092">MYQGFLTDVDGVNLGHYQDKKAATGVSVAIFPEGATCGVDVRGSAPGTRETDLLKAENLVEKVHGVLLSGGSSYGLSAASGIMKYLEEKNIGMDVSVCKVPIVVGAVIFDLGIGNPFVRPAHEMGYKASINISDNDKSMGNIGAGCGASVGKILGNDYAMKSGIGQSSLKVGDLLVSSITVLNAFGDIFDYEKSIQIAGCYDRKNYKFLSTEDLYKNMNSDYNAFNRATNTTISLVTTNALLTKANCNKASQMAHDGYARAINPVHTMFDGDTIFTCSTGKVKADVSLVGMLAAKSIARSIANAIYCSHASYGLISYKEISK</sequence>
<dbReference type="PANTHER" id="PTHR36512:SF3">
    <property type="entry name" value="BLR5678 PROTEIN"/>
    <property type="match status" value="1"/>
</dbReference>